<dbReference type="EMBL" id="KN819380">
    <property type="protein sequence ID" value="KIJ11394.1"/>
    <property type="molecule type" value="Genomic_DNA"/>
</dbReference>
<evidence type="ECO:0000313" key="1">
    <source>
        <dbReference type="EMBL" id="KIJ11394.1"/>
    </source>
</evidence>
<proteinExistence type="predicted"/>
<dbReference type="AlphaFoldDB" id="A0A0C9SSN6"/>
<dbReference type="Proteomes" id="UP000053647">
    <property type="component" value="Unassembled WGS sequence"/>
</dbReference>
<sequence length="254" mass="28241">MSSNTSLGDPFIELLTKACEEHAQLPKYEANKYGNLVMYWTHEEFSKDFQVSCAVMHAPTSWSKASGLTCEYVYLCMHLEFYQFRLLVASLDKIVSLLDGLQLWKRESSKLFSTSIRHNFPSIQQCISLVRQHISKCCILNNQPSCSVCQCQCHTQTPVVLTRVAFMKMLANSLQDGGNTSGIELVNAKVTRESALASSMSMRSTTKRKQACMNAKQAAIPDILQIAANQNGTGTSSLSLEIKDEAAETHIKSL</sequence>
<dbReference type="HOGENOM" id="CLU_1094591_0_0_1"/>
<accession>A0A0C9SSN6</accession>
<reference evidence="2" key="2">
    <citation type="submission" date="2015-01" db="EMBL/GenBank/DDBJ databases">
        <title>Evolutionary Origins and Diversification of the Mycorrhizal Mutualists.</title>
        <authorList>
            <consortium name="DOE Joint Genome Institute"/>
            <consortium name="Mycorrhizal Genomics Consortium"/>
            <person name="Kohler A."/>
            <person name="Kuo A."/>
            <person name="Nagy L.G."/>
            <person name="Floudas D."/>
            <person name="Copeland A."/>
            <person name="Barry K.W."/>
            <person name="Cichocki N."/>
            <person name="Veneault-Fourrey C."/>
            <person name="LaButti K."/>
            <person name="Lindquist E.A."/>
            <person name="Lipzen A."/>
            <person name="Lundell T."/>
            <person name="Morin E."/>
            <person name="Murat C."/>
            <person name="Riley R."/>
            <person name="Ohm R."/>
            <person name="Sun H."/>
            <person name="Tunlid A."/>
            <person name="Henrissat B."/>
            <person name="Grigoriev I.V."/>
            <person name="Hibbett D.S."/>
            <person name="Martin F."/>
        </authorList>
    </citation>
    <scope>NUCLEOTIDE SEQUENCE [LARGE SCALE GENOMIC DNA]</scope>
    <source>
        <strain evidence="2">ATCC 200175</strain>
    </source>
</reference>
<reference evidence="1 2" key="1">
    <citation type="submission" date="2014-06" db="EMBL/GenBank/DDBJ databases">
        <authorList>
            <consortium name="DOE Joint Genome Institute"/>
            <person name="Kuo A."/>
            <person name="Kohler A."/>
            <person name="Nagy L.G."/>
            <person name="Floudas D."/>
            <person name="Copeland A."/>
            <person name="Barry K.W."/>
            <person name="Cichocki N."/>
            <person name="Veneault-Fourrey C."/>
            <person name="LaButti K."/>
            <person name="Lindquist E.A."/>
            <person name="Lipzen A."/>
            <person name="Lundell T."/>
            <person name="Morin E."/>
            <person name="Murat C."/>
            <person name="Sun H."/>
            <person name="Tunlid A."/>
            <person name="Henrissat B."/>
            <person name="Grigoriev I.V."/>
            <person name="Hibbett D.S."/>
            <person name="Martin F."/>
            <person name="Nordberg H.P."/>
            <person name="Cantor M.N."/>
            <person name="Hua S.X."/>
        </authorList>
    </citation>
    <scope>NUCLEOTIDE SEQUENCE [LARGE SCALE GENOMIC DNA]</scope>
    <source>
        <strain evidence="1 2">ATCC 200175</strain>
    </source>
</reference>
<evidence type="ECO:0000313" key="2">
    <source>
        <dbReference type="Proteomes" id="UP000053647"/>
    </source>
</evidence>
<organism evidence="1 2">
    <name type="scientific">Paxillus involutus ATCC 200175</name>
    <dbReference type="NCBI Taxonomy" id="664439"/>
    <lineage>
        <taxon>Eukaryota</taxon>
        <taxon>Fungi</taxon>
        <taxon>Dikarya</taxon>
        <taxon>Basidiomycota</taxon>
        <taxon>Agaricomycotina</taxon>
        <taxon>Agaricomycetes</taxon>
        <taxon>Agaricomycetidae</taxon>
        <taxon>Boletales</taxon>
        <taxon>Paxilineae</taxon>
        <taxon>Paxillaceae</taxon>
        <taxon>Paxillus</taxon>
    </lineage>
</organism>
<gene>
    <name evidence="1" type="ORF">PAXINDRAFT_157317</name>
</gene>
<name>A0A0C9SSN6_PAXIN</name>
<protein>
    <submittedName>
        <fullName evidence="1">Uncharacterized protein</fullName>
    </submittedName>
</protein>
<dbReference type="OrthoDB" id="2687005at2759"/>
<keyword evidence="2" id="KW-1185">Reference proteome</keyword>